<dbReference type="AlphaFoldDB" id="F6DKQ6"/>
<dbReference type="SUPFAM" id="SSF54913">
    <property type="entry name" value="GlnB-like"/>
    <property type="match status" value="1"/>
</dbReference>
<protein>
    <recommendedName>
        <fullName evidence="3">Nitrogen regulatory protein P-II</fullName>
    </recommendedName>
</protein>
<dbReference type="eggNOG" id="COG0347">
    <property type="taxonomic scope" value="Bacteria"/>
</dbReference>
<proteinExistence type="predicted"/>
<dbReference type="EMBL" id="CP002780">
    <property type="protein sequence ID" value="AEG60431.1"/>
    <property type="molecule type" value="Genomic_DNA"/>
</dbReference>
<dbReference type="InterPro" id="IPR015867">
    <property type="entry name" value="N-reg_PII/ATP_PRibTrfase_C"/>
</dbReference>
<dbReference type="InterPro" id="IPR002187">
    <property type="entry name" value="N-reg_PII"/>
</dbReference>
<dbReference type="Pfam" id="PF00543">
    <property type="entry name" value="P-II"/>
    <property type="match status" value="1"/>
</dbReference>
<keyword evidence="2" id="KW-1185">Reference proteome</keyword>
<evidence type="ECO:0000313" key="2">
    <source>
        <dbReference type="Proteomes" id="UP000009234"/>
    </source>
</evidence>
<gene>
    <name evidence="1" type="ordered locus">Desru_2181</name>
</gene>
<dbReference type="SMART" id="SM00938">
    <property type="entry name" value="P-II"/>
    <property type="match status" value="1"/>
</dbReference>
<dbReference type="Gene3D" id="3.30.70.120">
    <property type="match status" value="1"/>
</dbReference>
<dbReference type="InterPro" id="IPR011322">
    <property type="entry name" value="N-reg_PII-like_a/b"/>
</dbReference>
<dbReference type="HOGENOM" id="CLU_102878_0_0_9"/>
<dbReference type="OrthoDB" id="9803021at2"/>
<dbReference type="Proteomes" id="UP000009234">
    <property type="component" value="Chromosome"/>
</dbReference>
<name>F6DKQ6_DESRL</name>
<organism evidence="1 2">
    <name type="scientific">Desulforamulus ruminis (strain ATCC 23193 / DSM 2154 / NCIMB 8452 / DL)</name>
    <name type="common">Desulfotomaculum ruminis</name>
    <dbReference type="NCBI Taxonomy" id="696281"/>
    <lineage>
        <taxon>Bacteria</taxon>
        <taxon>Bacillati</taxon>
        <taxon>Bacillota</taxon>
        <taxon>Clostridia</taxon>
        <taxon>Eubacteriales</taxon>
        <taxon>Peptococcaceae</taxon>
        <taxon>Desulforamulus</taxon>
    </lineage>
</organism>
<dbReference type="PROSITE" id="PS51343">
    <property type="entry name" value="PII_GLNB_DOM"/>
    <property type="match status" value="1"/>
</dbReference>
<dbReference type="KEGG" id="dru:Desru_2181"/>
<dbReference type="STRING" id="696281.Desru_2181"/>
<evidence type="ECO:0008006" key="3">
    <source>
        <dbReference type="Google" id="ProtNLM"/>
    </source>
</evidence>
<dbReference type="GO" id="GO:0006808">
    <property type="term" value="P:regulation of nitrogen utilization"/>
    <property type="evidence" value="ECO:0007669"/>
    <property type="project" value="InterPro"/>
</dbReference>
<reference evidence="1 2" key="2">
    <citation type="journal article" date="2012" name="Stand. Genomic Sci.">
        <title>Complete genome sequence of the sulfate-reducing firmicute Desulfotomaculum ruminis type strain (DL(T)).</title>
        <authorList>
            <person name="Spring S."/>
            <person name="Visser M."/>
            <person name="Lu M."/>
            <person name="Copeland A."/>
            <person name="Lapidus A."/>
            <person name="Lucas S."/>
            <person name="Cheng J.F."/>
            <person name="Han C."/>
            <person name="Tapia R."/>
            <person name="Goodwin L.A."/>
            <person name="Pitluck S."/>
            <person name="Ivanova N."/>
            <person name="Land M."/>
            <person name="Hauser L."/>
            <person name="Larimer F."/>
            <person name="Rohde M."/>
            <person name="Goker M."/>
            <person name="Detter J.C."/>
            <person name="Kyrpides N.C."/>
            <person name="Woyke T."/>
            <person name="Schaap P.J."/>
            <person name="Plugge C.M."/>
            <person name="Muyzer G."/>
            <person name="Kuever J."/>
            <person name="Pereira I.A."/>
            <person name="Parshina S.N."/>
            <person name="Bernier-Latmani R."/>
            <person name="Stams A.J."/>
            <person name="Klenk H.P."/>
        </authorList>
    </citation>
    <scope>NUCLEOTIDE SEQUENCE [LARGE SCALE GENOMIC DNA]</scope>
    <source>
        <strain evidence="2">ATCC 23193 / DSM 2154 / NCIB 8452 / DL</strain>
    </source>
</reference>
<dbReference type="RefSeq" id="WP_013842191.1">
    <property type="nucleotide sequence ID" value="NC_015589.1"/>
</dbReference>
<evidence type="ECO:0000313" key="1">
    <source>
        <dbReference type="EMBL" id="AEG60431.1"/>
    </source>
</evidence>
<reference evidence="2" key="1">
    <citation type="submission" date="2011-05" db="EMBL/GenBank/DDBJ databases">
        <title>Complete sequence of Desulfotomaculum ruminis DSM 2154.</title>
        <authorList>
            <person name="Lucas S."/>
            <person name="Copeland A."/>
            <person name="Lapidus A."/>
            <person name="Cheng J.-F."/>
            <person name="Goodwin L."/>
            <person name="Pitluck S."/>
            <person name="Lu M."/>
            <person name="Detter J.C."/>
            <person name="Han C."/>
            <person name="Tapia R."/>
            <person name="Land M."/>
            <person name="Hauser L."/>
            <person name="Kyrpides N."/>
            <person name="Ivanova N."/>
            <person name="Mikhailova N."/>
            <person name="Pagani I."/>
            <person name="Stams A.J.M."/>
            <person name="Plugge C.M."/>
            <person name="Muyzer G."/>
            <person name="Kuever J."/>
            <person name="Parshina S.N."/>
            <person name="Ivanova A.E."/>
            <person name="Nazina T.N."/>
            <person name="Brambilla E."/>
            <person name="Spring S."/>
            <person name="Klenk H.-P."/>
            <person name="Woyke T."/>
        </authorList>
    </citation>
    <scope>NUCLEOTIDE SEQUENCE [LARGE SCALE GENOMIC DNA]</scope>
    <source>
        <strain evidence="2">ATCC 23193 / DSM 2154 / NCIB 8452 / DL</strain>
    </source>
</reference>
<accession>F6DKQ6</accession>
<sequence>MPPDKSETASMVLMVVVVNRGKGEKIASLFVDHGVTFNLLTLGKGTADKKILVYLGLGETEKDILYCTMPLETSRLMFEKLNELNLSKPGKGIAFSIPISGVADAASCKRLQGAAQKRGGISMELPFKYNLIIAVTGQGYMDEVMDVAKSAGASGGTVVHARGVGLRQAEKFFGISIQPEKEMIFILAKQELCQGIMETITEKMGLKTDAKTIVFSLPVNGVAGLPSSDI</sequence>
<dbReference type="GO" id="GO:0030234">
    <property type="term" value="F:enzyme regulator activity"/>
    <property type="evidence" value="ECO:0007669"/>
    <property type="project" value="InterPro"/>
</dbReference>